<proteinExistence type="predicted"/>
<name>A0A172YAX0_9GAMM</name>
<evidence type="ECO:0000313" key="1">
    <source>
        <dbReference type="EMBL" id="ANF56276.1"/>
    </source>
</evidence>
<reference evidence="1 2" key="1">
    <citation type="submission" date="2016-04" db="EMBL/GenBank/DDBJ databases">
        <title>Complete Genome Sequence of Halotalea alkalilenta IHB B 13600.</title>
        <authorList>
            <person name="Swarnkar M.K."/>
            <person name="Sharma A."/>
            <person name="Kaushal K."/>
            <person name="Soni R."/>
            <person name="Rana S."/>
            <person name="Singh A.K."/>
            <person name="Gulati A."/>
        </authorList>
    </citation>
    <scope>NUCLEOTIDE SEQUENCE [LARGE SCALE GENOMIC DNA]</scope>
    <source>
        <strain evidence="1 2">IHB B 13600</strain>
    </source>
</reference>
<keyword evidence="2" id="KW-1185">Reference proteome</keyword>
<accession>A0A172YAX0</accession>
<sequence length="91" mass="10471">MLGLLMDRLLLFPKEWRVSIQITAQVACKQLSLQDRQHSYWRLLADERMAELLTLTLLVSSQYSLARIIGQHYTTAFGDSEVFLSQLATID</sequence>
<evidence type="ECO:0000313" key="2">
    <source>
        <dbReference type="Proteomes" id="UP000077875"/>
    </source>
</evidence>
<protein>
    <submittedName>
        <fullName evidence="1">Uncharacterized protein</fullName>
    </submittedName>
</protein>
<gene>
    <name evidence="1" type="ORF">A5892_01355</name>
</gene>
<organism evidence="1 2">
    <name type="scientific">Halotalea alkalilenta</name>
    <dbReference type="NCBI Taxonomy" id="376489"/>
    <lineage>
        <taxon>Bacteria</taxon>
        <taxon>Pseudomonadati</taxon>
        <taxon>Pseudomonadota</taxon>
        <taxon>Gammaproteobacteria</taxon>
        <taxon>Oceanospirillales</taxon>
        <taxon>Halomonadaceae</taxon>
        <taxon>Halotalea</taxon>
    </lineage>
</organism>
<dbReference type="EMBL" id="CP015243">
    <property type="protein sequence ID" value="ANF56276.1"/>
    <property type="molecule type" value="Genomic_DNA"/>
</dbReference>
<dbReference type="KEGG" id="haa:A5892_01355"/>
<dbReference type="AlphaFoldDB" id="A0A172YAX0"/>
<dbReference type="Proteomes" id="UP000077875">
    <property type="component" value="Chromosome"/>
</dbReference>